<proteinExistence type="predicted"/>
<dbReference type="GeneID" id="19484913"/>
<dbReference type="Proteomes" id="UP000024445">
    <property type="component" value="Segment"/>
</dbReference>
<dbReference type="EMBL" id="KJ025957">
    <property type="protein sequence ID" value="AHY25275.1"/>
    <property type="molecule type" value="Genomic_DNA"/>
</dbReference>
<keyword evidence="2" id="KW-1185">Reference proteome</keyword>
<dbReference type="RefSeq" id="YP_009030071.1">
    <property type="nucleotide sequence ID" value="NC_024121.1"/>
</dbReference>
<protein>
    <submittedName>
        <fullName evidence="1">Uncharacterized protein</fullName>
    </submittedName>
</protein>
<evidence type="ECO:0000313" key="1">
    <source>
        <dbReference type="EMBL" id="AHY25275.1"/>
    </source>
</evidence>
<dbReference type="KEGG" id="vg:19484913"/>
<name>A0A023W4W0_9CAUD</name>
<accession>A0A023W4W0</accession>
<reference evidence="1 2" key="1">
    <citation type="submission" date="2014-01" db="EMBL/GenBank/DDBJ databases">
        <authorList>
            <person name="Zhang G."/>
            <person name="Jin J."/>
            <person name="Li Z.J."/>
            <person name="Wang S.W."/>
            <person name="Chen S.J."/>
            <person name="Wang S.M."/>
            <person name="Wang X.T."/>
            <person name="Li Y.H."/>
            <person name="Wang J."/>
            <person name="Yang C.K."/>
            <person name="Wang L."/>
        </authorList>
    </citation>
    <scope>NUCLEOTIDE SEQUENCE [LARGE SCALE GENOMIC DNA]</scope>
</reference>
<evidence type="ECO:0000313" key="2">
    <source>
        <dbReference type="Proteomes" id="UP000024445"/>
    </source>
</evidence>
<sequence>MVKVKAGKLDPKTGMLDAIWMIDEAHLPKKQSKPEHVNVGTIGRVNSRKTVLGMAVSMMIGPKYSEIS</sequence>
<gene>
    <name evidence="1" type="ORF">PS2_024</name>
</gene>
<organism evidence="1 2">
    <name type="scientific">Serratia phage PS2</name>
    <dbReference type="NCBI Taxonomy" id="1481112"/>
    <lineage>
        <taxon>Viruses</taxon>
        <taxon>Duplodnaviria</taxon>
        <taxon>Heunggongvirae</taxon>
        <taxon>Uroviricota</taxon>
        <taxon>Caudoviricetes</taxon>
        <taxon>Muldoonvirus</taxon>
        <taxon>Muldoonvirus PS2</taxon>
    </lineage>
</organism>